<evidence type="ECO:0000313" key="2">
    <source>
        <dbReference type="EMBL" id="SFB15930.1"/>
    </source>
</evidence>
<organism evidence="2 3">
    <name type="scientific">Cellulomonas marina</name>
    <dbReference type="NCBI Taxonomy" id="988821"/>
    <lineage>
        <taxon>Bacteria</taxon>
        <taxon>Bacillati</taxon>
        <taxon>Actinomycetota</taxon>
        <taxon>Actinomycetes</taxon>
        <taxon>Micrococcales</taxon>
        <taxon>Cellulomonadaceae</taxon>
        <taxon>Cellulomonas</taxon>
    </lineage>
</organism>
<dbReference type="RefSeq" id="WP_090032915.1">
    <property type="nucleotide sequence ID" value="NZ_BONM01000001.1"/>
</dbReference>
<name>A0A1I0YU10_9CELL</name>
<dbReference type="InterPro" id="IPR001633">
    <property type="entry name" value="EAL_dom"/>
</dbReference>
<dbReference type="Gene3D" id="3.20.20.450">
    <property type="entry name" value="EAL domain"/>
    <property type="match status" value="1"/>
</dbReference>
<keyword evidence="3" id="KW-1185">Reference proteome</keyword>
<dbReference type="OrthoDB" id="9804751at2"/>
<dbReference type="InterPro" id="IPR035919">
    <property type="entry name" value="EAL_sf"/>
</dbReference>
<dbReference type="EMBL" id="FOKA01000008">
    <property type="protein sequence ID" value="SFB15930.1"/>
    <property type="molecule type" value="Genomic_DNA"/>
</dbReference>
<sequence>MALPARAHADLRAAVDAAVPASLLAQWDAHVRRSTSLVGRQGIFRADGRPFGYQLSFRSSVGELGDPAGWGPLQHEHATRHVLDAAFARPELEDVAEGRLLFVRCPRPFLVGELSLPPRTDRLVVEVPDLDLDRATTEGIRRLRDEGYRISIRSFVGTRAQQDLLPHADFVRLDVRDLDVEGRPVVQAAQSCGALLVAEFVETPHLLGLARDMGFPLLQGNLLQLPTVVERAGPPLADPV</sequence>
<protein>
    <submittedName>
        <fullName evidence="2">EAL and modified HD-GYP domain-containing signal transduction protein</fullName>
    </submittedName>
</protein>
<dbReference type="Proteomes" id="UP000199012">
    <property type="component" value="Unassembled WGS sequence"/>
</dbReference>
<reference evidence="2 3" key="1">
    <citation type="submission" date="2016-10" db="EMBL/GenBank/DDBJ databases">
        <authorList>
            <person name="de Groot N.N."/>
        </authorList>
    </citation>
    <scope>NUCLEOTIDE SEQUENCE [LARGE SCALE GENOMIC DNA]</scope>
    <source>
        <strain evidence="2 3">CGMCC 4.6945</strain>
    </source>
</reference>
<feature type="domain" description="EAL" evidence="1">
    <location>
        <begin position="116"/>
        <end position="225"/>
    </location>
</feature>
<dbReference type="SUPFAM" id="SSF141868">
    <property type="entry name" value="EAL domain-like"/>
    <property type="match status" value="1"/>
</dbReference>
<evidence type="ECO:0000313" key="3">
    <source>
        <dbReference type="Proteomes" id="UP000199012"/>
    </source>
</evidence>
<accession>A0A1I0YU10</accession>
<dbReference type="AlphaFoldDB" id="A0A1I0YU10"/>
<dbReference type="Pfam" id="PF00563">
    <property type="entry name" value="EAL"/>
    <property type="match status" value="1"/>
</dbReference>
<gene>
    <name evidence="2" type="ORF">SAMN05421867_108124</name>
</gene>
<dbReference type="STRING" id="988821.SAMN05421867_108124"/>
<proteinExistence type="predicted"/>
<evidence type="ECO:0000259" key="1">
    <source>
        <dbReference type="Pfam" id="PF00563"/>
    </source>
</evidence>